<dbReference type="RefSeq" id="WP_086268973.1">
    <property type="nucleotide sequence ID" value="NZ_BTSN01000004.1"/>
</dbReference>
<reference evidence="1 2" key="1">
    <citation type="submission" date="2019-04" db="EMBL/GenBank/DDBJ databases">
        <title>Step-wise assembly of the neonatal virome modulated by breast feeding.</title>
        <authorList>
            <person name="Liang G."/>
            <person name="Bushman F."/>
        </authorList>
    </citation>
    <scope>NUCLEOTIDE SEQUENCE [LARGE SCALE GENOMIC DNA]</scope>
    <source>
        <strain evidence="1 2">E3404</strain>
    </source>
</reference>
<comment type="caution">
    <text evidence="1">The sequence shown here is derived from an EMBL/GenBank/DDBJ whole genome shotgun (WGS) entry which is preliminary data.</text>
</comment>
<accession>A0A5C8HIF6</accession>
<dbReference type="AlphaFoldDB" id="A0A5C8HIF6"/>
<organism evidence="1 2">
    <name type="scientific">Enterococcus gallinarum</name>
    <dbReference type="NCBI Taxonomy" id="1353"/>
    <lineage>
        <taxon>Bacteria</taxon>
        <taxon>Bacillati</taxon>
        <taxon>Bacillota</taxon>
        <taxon>Bacilli</taxon>
        <taxon>Lactobacillales</taxon>
        <taxon>Enterococcaceae</taxon>
        <taxon>Enterococcus</taxon>
    </lineage>
</organism>
<gene>
    <name evidence="1" type="ORF">GTI89_04565</name>
</gene>
<proteinExistence type="predicted"/>
<protein>
    <submittedName>
        <fullName evidence="1">Uncharacterized protein</fullName>
    </submittedName>
</protein>
<dbReference type="Proteomes" id="UP000439965">
    <property type="component" value="Unassembled WGS sequence"/>
</dbReference>
<dbReference type="EMBL" id="WVTI01000003">
    <property type="protein sequence ID" value="MXS25349.1"/>
    <property type="molecule type" value="Genomic_DNA"/>
</dbReference>
<evidence type="ECO:0000313" key="2">
    <source>
        <dbReference type="Proteomes" id="UP000439965"/>
    </source>
</evidence>
<sequence>MEKEYWKRICLLTAIPDWNKDSEIVTEVERLRKKYEGYRKEIDSKKVMVFYKNNSSYVYDTLKKCAQQEKIPREKILFYSQNDKADKKGRRFRVIG</sequence>
<name>A0A5C8HIF6_ENTGA</name>
<evidence type="ECO:0000313" key="1">
    <source>
        <dbReference type="EMBL" id="MXS25349.1"/>
    </source>
</evidence>